<gene>
    <name evidence="2" type="ORF">GCM10011374_35660</name>
</gene>
<evidence type="ECO:0000313" key="3">
    <source>
        <dbReference type="Proteomes" id="UP000638848"/>
    </source>
</evidence>
<reference evidence="2" key="2">
    <citation type="submission" date="2020-09" db="EMBL/GenBank/DDBJ databases">
        <authorList>
            <person name="Sun Q."/>
            <person name="Zhou Y."/>
        </authorList>
    </citation>
    <scope>NUCLEOTIDE SEQUENCE</scope>
    <source>
        <strain evidence="2">CGMCC 1.12187</strain>
    </source>
</reference>
<dbReference type="RefSeq" id="WP_188539674.1">
    <property type="nucleotide sequence ID" value="NZ_BMEQ01000029.1"/>
</dbReference>
<evidence type="ECO:0000313" key="2">
    <source>
        <dbReference type="EMBL" id="GGG68195.1"/>
    </source>
</evidence>
<comment type="caution">
    <text evidence="2">The sequence shown here is derived from an EMBL/GenBank/DDBJ whole genome shotgun (WGS) entry which is preliminary data.</text>
</comment>
<dbReference type="Proteomes" id="UP000638848">
    <property type="component" value="Unassembled WGS sequence"/>
</dbReference>
<reference evidence="2" key="1">
    <citation type="journal article" date="2014" name="Int. J. Syst. Evol. Microbiol.">
        <title>Complete genome sequence of Corynebacterium casei LMG S-19264T (=DSM 44701T), isolated from a smear-ripened cheese.</title>
        <authorList>
            <consortium name="US DOE Joint Genome Institute (JGI-PGF)"/>
            <person name="Walter F."/>
            <person name="Albersmeier A."/>
            <person name="Kalinowski J."/>
            <person name="Ruckert C."/>
        </authorList>
    </citation>
    <scope>NUCLEOTIDE SEQUENCE</scope>
    <source>
        <strain evidence="2">CGMCC 1.12187</strain>
    </source>
</reference>
<accession>A0A917H6K3</accession>
<feature type="region of interest" description="Disordered" evidence="1">
    <location>
        <begin position="148"/>
        <end position="167"/>
    </location>
</feature>
<dbReference type="AlphaFoldDB" id="A0A917H6K3"/>
<evidence type="ECO:0000256" key="1">
    <source>
        <dbReference type="SAM" id="MobiDB-lite"/>
    </source>
</evidence>
<organism evidence="2 3">
    <name type="scientific">Kocuria dechangensis</name>
    <dbReference type="NCBI Taxonomy" id="1176249"/>
    <lineage>
        <taxon>Bacteria</taxon>
        <taxon>Bacillati</taxon>
        <taxon>Actinomycetota</taxon>
        <taxon>Actinomycetes</taxon>
        <taxon>Micrococcales</taxon>
        <taxon>Micrococcaceae</taxon>
        <taxon>Kocuria</taxon>
    </lineage>
</organism>
<proteinExistence type="predicted"/>
<sequence>MDTLTTALQKYPLPVARVHGPRLGFGALTDEHGDPVIRFAVDGEAAFTINSTGVSVVNPDLISPFEAKTLSSFAVRLYKSAQCFLLVAGGTLTGRELTDQLKSIVDDRPPATVTVRLRERVWVEAATAPDGSESIQLIDVTSVCTRRTFHPDGRPSDGGPMPNRATTGGVLLDVDQAVVTAHQLYLAARDSCSRRTVEVAR</sequence>
<keyword evidence="3" id="KW-1185">Reference proteome</keyword>
<dbReference type="EMBL" id="BMEQ01000029">
    <property type="protein sequence ID" value="GGG68195.1"/>
    <property type="molecule type" value="Genomic_DNA"/>
</dbReference>
<name>A0A917H6K3_9MICC</name>
<protein>
    <submittedName>
        <fullName evidence="2">Uncharacterized protein</fullName>
    </submittedName>
</protein>